<accession>A0A3P3VT24</accession>
<dbReference type="Proteomes" id="UP000274391">
    <property type="component" value="Unassembled WGS sequence"/>
</dbReference>
<organism evidence="1 2">
    <name type="scientific">Gulosibacter macacae</name>
    <dbReference type="NCBI Taxonomy" id="2488791"/>
    <lineage>
        <taxon>Bacteria</taxon>
        <taxon>Bacillati</taxon>
        <taxon>Actinomycetota</taxon>
        <taxon>Actinomycetes</taxon>
        <taxon>Micrococcales</taxon>
        <taxon>Microbacteriaceae</taxon>
        <taxon>Gulosibacter</taxon>
    </lineage>
</organism>
<dbReference type="EMBL" id="RQVS01000014">
    <property type="protein sequence ID" value="RRJ85905.1"/>
    <property type="molecule type" value="Genomic_DNA"/>
</dbReference>
<dbReference type="RefSeq" id="WP_124973429.1">
    <property type="nucleotide sequence ID" value="NZ_RQVS01000014.1"/>
</dbReference>
<reference evidence="1 2" key="1">
    <citation type="submission" date="2018-11" db="EMBL/GenBank/DDBJ databases">
        <title>YIM 102482-1 draft genome.</title>
        <authorList>
            <person name="Li G."/>
            <person name="Jiang Y."/>
        </authorList>
    </citation>
    <scope>NUCLEOTIDE SEQUENCE [LARGE SCALE GENOMIC DNA]</scope>
    <source>
        <strain evidence="1 2">YIM 102482-1</strain>
    </source>
</reference>
<sequence length="131" mass="14294">MEPFADSTYFKENEFIAPAGTSDDKLDRNLARASRTVRAEIAGIDDRIARKELDPDTVADVVCEIVESALASGNGPGLESVQQGAGPFQKTLKFANPRGDMFLTAKHRRMLTAKKARRAFTVQVKGPGDVR</sequence>
<evidence type="ECO:0000313" key="2">
    <source>
        <dbReference type="Proteomes" id="UP000274391"/>
    </source>
</evidence>
<dbReference type="AlphaFoldDB" id="A0A3P3VT24"/>
<name>A0A3P3VT24_9MICO</name>
<keyword evidence="2" id="KW-1185">Reference proteome</keyword>
<gene>
    <name evidence="1" type="ORF">EG850_10980</name>
</gene>
<dbReference type="OrthoDB" id="5118395at2"/>
<comment type="caution">
    <text evidence="1">The sequence shown here is derived from an EMBL/GenBank/DDBJ whole genome shotgun (WGS) entry which is preliminary data.</text>
</comment>
<proteinExistence type="predicted"/>
<evidence type="ECO:0000313" key="1">
    <source>
        <dbReference type="EMBL" id="RRJ85905.1"/>
    </source>
</evidence>
<protein>
    <submittedName>
        <fullName evidence="1">Uncharacterized protein</fullName>
    </submittedName>
</protein>